<dbReference type="PANTHER" id="PTHR11880">
    <property type="entry name" value="RIBOSOMAL PROTEIN S19P FAMILY MEMBER"/>
    <property type="match status" value="1"/>
</dbReference>
<dbReference type="FunFam" id="3.30.860.10:FF:000001">
    <property type="entry name" value="30S ribosomal protein S19"/>
    <property type="match status" value="1"/>
</dbReference>
<evidence type="ECO:0000256" key="2">
    <source>
        <dbReference type="ARBA" id="ARBA00022730"/>
    </source>
</evidence>
<dbReference type="GO" id="GO:0000028">
    <property type="term" value="P:ribosomal small subunit assembly"/>
    <property type="evidence" value="ECO:0007669"/>
    <property type="project" value="TreeGrafter"/>
</dbReference>
<dbReference type="HAMAP" id="MF_00531">
    <property type="entry name" value="Ribosomal_uS19"/>
    <property type="match status" value="1"/>
</dbReference>
<dbReference type="NCBIfam" id="TIGR01050">
    <property type="entry name" value="rpsS_bact"/>
    <property type="match status" value="1"/>
</dbReference>
<evidence type="ECO:0000256" key="8">
    <source>
        <dbReference type="RuleBase" id="RU003485"/>
    </source>
</evidence>
<keyword evidence="9" id="KW-0934">Plastid</keyword>
<name>A0A249RWW4_TETOB</name>
<dbReference type="GO" id="GO:0005763">
    <property type="term" value="C:mitochondrial small ribosomal subunit"/>
    <property type="evidence" value="ECO:0007669"/>
    <property type="project" value="TreeGrafter"/>
</dbReference>
<dbReference type="RefSeq" id="YP_635986.1">
    <property type="nucleotide sequence ID" value="NC_008101.1"/>
</dbReference>
<dbReference type="InterPro" id="IPR020934">
    <property type="entry name" value="Ribosomal_uS19_CS"/>
</dbReference>
<organism evidence="9">
    <name type="scientific">Tetradesmus obliquus</name>
    <name type="common">Green alga</name>
    <name type="synonym">Acutodesmus obliquus</name>
    <dbReference type="NCBI Taxonomy" id="3088"/>
    <lineage>
        <taxon>Eukaryota</taxon>
        <taxon>Viridiplantae</taxon>
        <taxon>Chlorophyta</taxon>
        <taxon>core chlorophytes</taxon>
        <taxon>Chlorophyceae</taxon>
        <taxon>CS clade</taxon>
        <taxon>Sphaeropleales</taxon>
        <taxon>Scenedesmaceae</taxon>
        <taxon>Tetradesmus</taxon>
    </lineage>
</organism>
<dbReference type="Gene3D" id="3.30.860.10">
    <property type="entry name" value="30s Ribosomal Protein S19, Chain A"/>
    <property type="match status" value="1"/>
</dbReference>
<keyword evidence="5 7" id="KW-0687">Ribonucleoprotein</keyword>
<accession>A0A249RWW4</accession>
<comment type="function">
    <text evidence="7">Protein S19 forms a complex with S13 that binds strongly to the 16S ribosomal RNA.</text>
</comment>
<gene>
    <name evidence="9" type="primary">rpsS</name>
    <name evidence="7" type="synonym">rps19</name>
</gene>
<comment type="similarity">
    <text evidence="1 7 8">Belongs to the universal ribosomal protein uS19 family.</text>
</comment>
<reference evidence="9" key="1">
    <citation type="submission" date="2016-08" db="EMBL/GenBank/DDBJ databases">
        <title>Metabolic diversity of the green alga Acutodemus (Scenedesmus) obliquus as revealed by its genome.</title>
        <authorList>
            <person name="McKie-Krisberg Z."/>
            <person name="Gabr A."/>
            <person name="Neofotis P."/>
            <person name="Valenti L."/>
            <person name="Huang A."/>
            <person name="Guo D."/>
            <person name="Chiu K."/>
            <person name="Jose J."/>
            <person name="Babu M."/>
            <person name="Hovde B."/>
            <person name="Starkenburg S."/>
            <person name="Magnuson J."/>
            <person name="Culley D."/>
            <person name="Huesemann M."/>
            <person name="Polle J.E.W."/>
        </authorList>
    </citation>
    <scope>NUCLEOTIDE SEQUENCE</scope>
</reference>
<dbReference type="GO" id="GO:0006412">
    <property type="term" value="P:translation"/>
    <property type="evidence" value="ECO:0007669"/>
    <property type="project" value="UniProtKB-UniRule"/>
</dbReference>
<proteinExistence type="inferred from homology"/>
<dbReference type="GO" id="GO:0019843">
    <property type="term" value="F:rRNA binding"/>
    <property type="evidence" value="ECO:0007669"/>
    <property type="project" value="UniProtKB-UniRule"/>
</dbReference>
<sequence>MTRSIKKGPFVADHLLKKIEKFNAQGQKKVLTTWSRSSTILPVMIGHTISTYNGREFIPVFVTDQMVGHKLGEFAPTRTFKGHVKSDKKAKRR</sequence>
<dbReference type="SUPFAM" id="SSF54570">
    <property type="entry name" value="Ribosomal protein S19"/>
    <property type="match status" value="1"/>
</dbReference>
<dbReference type="PRINTS" id="PR00975">
    <property type="entry name" value="RIBOSOMALS19"/>
</dbReference>
<dbReference type="InterPro" id="IPR005732">
    <property type="entry name" value="Ribosomal_uS19_bac-type"/>
</dbReference>
<evidence type="ECO:0000313" key="9">
    <source>
        <dbReference type="EMBL" id="ASY96113.1"/>
    </source>
</evidence>
<protein>
    <recommendedName>
        <fullName evidence="6 7">Small ribosomal subunit protein uS19c</fullName>
    </recommendedName>
</protein>
<geneLocation type="chloroplast" evidence="9"/>
<dbReference type="Pfam" id="PF00203">
    <property type="entry name" value="Ribosomal_S19"/>
    <property type="match status" value="1"/>
</dbReference>
<dbReference type="GeneID" id="4099802"/>
<dbReference type="InterPro" id="IPR002222">
    <property type="entry name" value="Ribosomal_uS19"/>
</dbReference>
<dbReference type="EMBL" id="KX756229">
    <property type="protein sequence ID" value="ASY96113.1"/>
    <property type="molecule type" value="Genomic_DNA"/>
</dbReference>
<dbReference type="GO" id="GO:0009507">
    <property type="term" value="C:chloroplast"/>
    <property type="evidence" value="ECO:0007669"/>
    <property type="project" value="UniProtKB-SubCell"/>
</dbReference>
<dbReference type="InterPro" id="IPR023575">
    <property type="entry name" value="Ribosomal_uS19_SF"/>
</dbReference>
<dbReference type="PROSITE" id="PS00323">
    <property type="entry name" value="RIBOSOMAL_S19"/>
    <property type="match status" value="1"/>
</dbReference>
<dbReference type="PANTHER" id="PTHR11880:SF8">
    <property type="entry name" value="SMALL RIBOSOMAL SUBUNIT PROTEIN US19M"/>
    <property type="match status" value="1"/>
</dbReference>
<evidence type="ECO:0000256" key="7">
    <source>
        <dbReference type="HAMAP-Rule" id="MF_00531"/>
    </source>
</evidence>
<dbReference type="SMR" id="A0A249RWW4"/>
<evidence type="ECO:0000256" key="3">
    <source>
        <dbReference type="ARBA" id="ARBA00022884"/>
    </source>
</evidence>
<comment type="subcellular location">
    <subcellularLocation>
        <location evidence="7">Plastid</location>
        <location evidence="7">Chloroplast</location>
    </subcellularLocation>
</comment>
<keyword evidence="9" id="KW-0150">Chloroplast</keyword>
<evidence type="ECO:0000256" key="5">
    <source>
        <dbReference type="ARBA" id="ARBA00023274"/>
    </source>
</evidence>
<dbReference type="PIRSF" id="PIRSF002144">
    <property type="entry name" value="Ribosomal_S19"/>
    <property type="match status" value="1"/>
</dbReference>
<evidence type="ECO:0000256" key="6">
    <source>
        <dbReference type="ARBA" id="ARBA00035253"/>
    </source>
</evidence>
<keyword evidence="2 7" id="KW-0699">rRNA-binding</keyword>
<keyword evidence="4 7" id="KW-0689">Ribosomal protein</keyword>
<evidence type="ECO:0000256" key="1">
    <source>
        <dbReference type="ARBA" id="ARBA00007345"/>
    </source>
</evidence>
<dbReference type="AlphaFoldDB" id="A0A249RWW4"/>
<evidence type="ECO:0000256" key="4">
    <source>
        <dbReference type="ARBA" id="ARBA00022980"/>
    </source>
</evidence>
<keyword evidence="3 7" id="KW-0694">RNA-binding</keyword>
<dbReference type="GO" id="GO:0003735">
    <property type="term" value="F:structural constituent of ribosome"/>
    <property type="evidence" value="ECO:0007669"/>
    <property type="project" value="InterPro"/>
</dbReference>